<evidence type="ECO:0000256" key="2">
    <source>
        <dbReference type="ARBA" id="ARBA00022481"/>
    </source>
</evidence>
<evidence type="ECO:0000256" key="1">
    <source>
        <dbReference type="ARBA" id="ARBA00004370"/>
    </source>
</evidence>
<evidence type="ECO:0000256" key="3">
    <source>
        <dbReference type="ARBA" id="ARBA00029447"/>
    </source>
</evidence>
<reference evidence="10 11" key="1">
    <citation type="submission" date="2020-02" db="EMBL/GenBank/DDBJ databases">
        <authorList>
            <person name="Kim M.K."/>
        </authorList>
    </citation>
    <scope>NUCLEOTIDE SEQUENCE [LARGE SCALE GENOMIC DNA]</scope>
    <source>
        <strain evidence="10 11">17J57-3</strain>
    </source>
</reference>
<dbReference type="RefSeq" id="WP_163964557.1">
    <property type="nucleotide sequence ID" value="NZ_JAAIVB010000048.1"/>
</dbReference>
<dbReference type="InterPro" id="IPR003660">
    <property type="entry name" value="HAMP_dom"/>
</dbReference>
<comment type="subcellular location">
    <subcellularLocation>
        <location evidence="1">Membrane</location>
    </subcellularLocation>
</comment>
<dbReference type="PANTHER" id="PTHR43531">
    <property type="entry name" value="PROTEIN ICFG"/>
    <property type="match status" value="1"/>
</dbReference>
<dbReference type="PANTHER" id="PTHR43531:SF14">
    <property type="entry name" value="METHYL-ACCEPTING CHEMOTAXIS PROTEIN I-RELATED"/>
    <property type="match status" value="1"/>
</dbReference>
<dbReference type="CDD" id="cd06225">
    <property type="entry name" value="HAMP"/>
    <property type="match status" value="1"/>
</dbReference>
<name>A0A6B3SVH5_9BURK</name>
<proteinExistence type="inferred from homology"/>
<evidence type="ECO:0000259" key="9">
    <source>
        <dbReference type="PROSITE" id="PS50885"/>
    </source>
</evidence>
<dbReference type="SMART" id="SM00283">
    <property type="entry name" value="MA"/>
    <property type="match status" value="1"/>
</dbReference>
<dbReference type="GO" id="GO:0006935">
    <property type="term" value="P:chemotaxis"/>
    <property type="evidence" value="ECO:0007669"/>
    <property type="project" value="InterPro"/>
</dbReference>
<evidence type="ECO:0000256" key="4">
    <source>
        <dbReference type="PROSITE-ProRule" id="PRU00284"/>
    </source>
</evidence>
<comment type="caution">
    <text evidence="10">The sequence shown here is derived from an EMBL/GenBank/DDBJ whole genome shotgun (WGS) entry which is preliminary data.</text>
</comment>
<keyword evidence="5" id="KW-0175">Coiled coil</keyword>
<evidence type="ECO:0000313" key="11">
    <source>
        <dbReference type="Proteomes" id="UP000482155"/>
    </source>
</evidence>
<dbReference type="CDD" id="cd11386">
    <property type="entry name" value="MCP_signal"/>
    <property type="match status" value="1"/>
</dbReference>
<organism evidence="10 11">
    <name type="scientific">Noviherbaspirillum galbum</name>
    <dbReference type="NCBI Taxonomy" id="2709383"/>
    <lineage>
        <taxon>Bacteria</taxon>
        <taxon>Pseudomonadati</taxon>
        <taxon>Pseudomonadota</taxon>
        <taxon>Betaproteobacteria</taxon>
        <taxon>Burkholderiales</taxon>
        <taxon>Oxalobacteraceae</taxon>
        <taxon>Noviherbaspirillum</taxon>
    </lineage>
</organism>
<sequence>MRIKDIRIGTRLSLGFGILLILLMALAAVAVARMLSIDNTVTRQDSVIVDRLHPLYVAREALAQTGIAARNAYVFTDNDDAKRELAIVDQQKAIFMDVLKELAPRYSGDADFEKVSKGLVQMAQELNRPRKYREAGQMQEFGEFLVKECSPLRRRIVADMEVVIHHAEKEMAAATSDVHDIIGTSRTFVIAVSAFAIALGMVLAVLLARSITRPLTAAVELAKRVTTGDLTSHIEVGSMDETGQLMAALKEMNDNLGRIVTEVRNGTEQIATGSTQLASGNQDLSSRTEEQASSLGETASSIDELTSTVKQNADNAQQANTLARTAADVASEGGEVISRVVDTMSAINESSKKVADIVSVIDSIAFQTNILALNAAVEAARAGEQGRGFAVVASEVRTLAQRSANAAREIKQLIDESVLKVETGSSLVNQAGATMGNIVEQVRRVTDIIGEITSASQEQTTGIKQVNAAIAQMDQVTQQNAALVEEAAAASEAMQEQAVQLAQAVSVFKLAPAAA</sequence>
<dbReference type="InterPro" id="IPR004090">
    <property type="entry name" value="Chemotax_Me-accpt_rcpt"/>
</dbReference>
<protein>
    <submittedName>
        <fullName evidence="10">HAMP domain-containing protein</fullName>
    </submittedName>
</protein>
<dbReference type="Pfam" id="PF00015">
    <property type="entry name" value="MCPsignal"/>
    <property type="match status" value="1"/>
</dbReference>
<keyword evidence="11" id="KW-1185">Reference proteome</keyword>
<evidence type="ECO:0000259" key="8">
    <source>
        <dbReference type="PROSITE" id="PS50111"/>
    </source>
</evidence>
<keyword evidence="4" id="KW-0807">Transducer</keyword>
<keyword evidence="7" id="KW-0812">Transmembrane</keyword>
<dbReference type="Gene3D" id="1.10.287.950">
    <property type="entry name" value="Methyl-accepting chemotaxis protein"/>
    <property type="match status" value="1"/>
</dbReference>
<comment type="similarity">
    <text evidence="3">Belongs to the methyl-accepting chemotaxis (MCP) protein family.</text>
</comment>
<dbReference type="Proteomes" id="UP000482155">
    <property type="component" value="Unassembled WGS sequence"/>
</dbReference>
<dbReference type="FunFam" id="1.10.287.950:FF:000001">
    <property type="entry name" value="Methyl-accepting chemotaxis sensory transducer"/>
    <property type="match status" value="1"/>
</dbReference>
<keyword evidence="2" id="KW-0488">Methylation</keyword>
<evidence type="ECO:0000256" key="6">
    <source>
        <dbReference type="SAM" id="MobiDB-lite"/>
    </source>
</evidence>
<dbReference type="Pfam" id="PF00672">
    <property type="entry name" value="HAMP"/>
    <property type="match status" value="1"/>
</dbReference>
<dbReference type="InterPro" id="IPR004089">
    <property type="entry name" value="MCPsignal_dom"/>
</dbReference>
<dbReference type="EMBL" id="JAAIVB010000048">
    <property type="protein sequence ID" value="NEX62382.1"/>
    <property type="molecule type" value="Genomic_DNA"/>
</dbReference>
<dbReference type="PRINTS" id="PR00260">
    <property type="entry name" value="CHEMTRNSDUCR"/>
</dbReference>
<dbReference type="SUPFAM" id="SSF58104">
    <property type="entry name" value="Methyl-accepting chemotaxis protein (MCP) signaling domain"/>
    <property type="match status" value="1"/>
</dbReference>
<keyword evidence="7" id="KW-0472">Membrane</keyword>
<dbReference type="GO" id="GO:0007165">
    <property type="term" value="P:signal transduction"/>
    <property type="evidence" value="ECO:0007669"/>
    <property type="project" value="UniProtKB-KW"/>
</dbReference>
<feature type="domain" description="HAMP" evidence="9">
    <location>
        <begin position="209"/>
        <end position="261"/>
    </location>
</feature>
<feature type="domain" description="Methyl-accepting transducer" evidence="8">
    <location>
        <begin position="266"/>
        <end position="495"/>
    </location>
</feature>
<dbReference type="GO" id="GO:0004888">
    <property type="term" value="F:transmembrane signaling receptor activity"/>
    <property type="evidence" value="ECO:0007669"/>
    <property type="project" value="InterPro"/>
</dbReference>
<feature type="region of interest" description="Disordered" evidence="6">
    <location>
        <begin position="273"/>
        <end position="298"/>
    </location>
</feature>
<dbReference type="PROSITE" id="PS50885">
    <property type="entry name" value="HAMP"/>
    <property type="match status" value="1"/>
</dbReference>
<feature type="coiled-coil region" evidence="5">
    <location>
        <begin position="466"/>
        <end position="504"/>
    </location>
</feature>
<dbReference type="AlphaFoldDB" id="A0A6B3SVH5"/>
<dbReference type="PROSITE" id="PS50111">
    <property type="entry name" value="CHEMOTAXIS_TRANSDUC_2"/>
    <property type="match status" value="1"/>
</dbReference>
<evidence type="ECO:0000313" key="10">
    <source>
        <dbReference type="EMBL" id="NEX62382.1"/>
    </source>
</evidence>
<evidence type="ECO:0000256" key="7">
    <source>
        <dbReference type="SAM" id="Phobius"/>
    </source>
</evidence>
<feature type="transmembrane region" description="Helical" evidence="7">
    <location>
        <begin position="188"/>
        <end position="208"/>
    </location>
</feature>
<keyword evidence="7" id="KW-1133">Transmembrane helix</keyword>
<dbReference type="InterPro" id="IPR051310">
    <property type="entry name" value="MCP_chemotaxis"/>
</dbReference>
<gene>
    <name evidence="10" type="ORF">G3574_14930</name>
</gene>
<dbReference type="GO" id="GO:0005886">
    <property type="term" value="C:plasma membrane"/>
    <property type="evidence" value="ECO:0007669"/>
    <property type="project" value="TreeGrafter"/>
</dbReference>
<evidence type="ECO:0000256" key="5">
    <source>
        <dbReference type="SAM" id="Coils"/>
    </source>
</evidence>
<accession>A0A6B3SVH5</accession>
<dbReference type="SMART" id="SM00304">
    <property type="entry name" value="HAMP"/>
    <property type="match status" value="1"/>
</dbReference>